<organism evidence="1 2">
    <name type="scientific">Jiulongibacter sediminis</name>
    <dbReference type="NCBI Taxonomy" id="1605367"/>
    <lineage>
        <taxon>Bacteria</taxon>
        <taxon>Pseudomonadati</taxon>
        <taxon>Bacteroidota</taxon>
        <taxon>Cytophagia</taxon>
        <taxon>Cytophagales</taxon>
        <taxon>Leadbetterellaceae</taxon>
        <taxon>Jiulongibacter</taxon>
    </lineage>
</organism>
<comment type="caution">
    <text evidence="1">The sequence shown here is derived from an EMBL/GenBank/DDBJ whole genome shotgun (WGS) entry which is preliminary data.</text>
</comment>
<protein>
    <recommendedName>
        <fullName evidence="3">Tetratricopeptide repeat protein</fullName>
    </recommendedName>
</protein>
<evidence type="ECO:0008006" key="3">
    <source>
        <dbReference type="Google" id="ProtNLM"/>
    </source>
</evidence>
<dbReference type="Proteomes" id="UP000050454">
    <property type="component" value="Unassembled WGS sequence"/>
</dbReference>
<evidence type="ECO:0000313" key="2">
    <source>
        <dbReference type="Proteomes" id="UP000050454"/>
    </source>
</evidence>
<dbReference type="Gene3D" id="1.25.40.10">
    <property type="entry name" value="Tetratricopeptide repeat domain"/>
    <property type="match status" value="1"/>
</dbReference>
<evidence type="ECO:0000313" key="1">
    <source>
        <dbReference type="EMBL" id="KPM49734.1"/>
    </source>
</evidence>
<proteinExistence type="predicted"/>
<dbReference type="InterPro" id="IPR011990">
    <property type="entry name" value="TPR-like_helical_dom_sf"/>
</dbReference>
<dbReference type="SUPFAM" id="SSF48452">
    <property type="entry name" value="TPR-like"/>
    <property type="match status" value="2"/>
</dbReference>
<dbReference type="STRING" id="1605367.AFM12_03895"/>
<dbReference type="PATRIC" id="fig|1605367.3.peg.2127"/>
<dbReference type="RefSeq" id="WP_229308453.1">
    <property type="nucleotide sequence ID" value="NZ_JXSZ01000005.1"/>
</dbReference>
<accession>A0A0P7BYY9</accession>
<dbReference type="EMBL" id="LGTQ01000005">
    <property type="protein sequence ID" value="KPM49734.1"/>
    <property type="molecule type" value="Genomic_DNA"/>
</dbReference>
<sequence>MKKISISAPAQLHERLNSYIKTEDRLNEVVELTTLQGNLLIENEKILVQPVWTNDVPPFLFNQDIDLDQNNFLSLVFTRLQNFKKAYQYAQNSVGLLKQIDILNRLQHGIGINPDEVEGQKPEYIAFHNHAVISHYGETPFFINAYQVINQYQKAMDAAPNELLRAFTGKYLAEFLLDSGENVKAHHLVKELREIELPENAEMEFLNLECGILLNKLTVPYDEILLKELENKLAQTIQYFESSGDQIQLALRLVDASYISNISENFSESLGYINKAISTFENEDVPELTANAQYRKGVLLYTWAQNGNPQFYKPAMEAYQEALKIFTETSTPEVYNEIQHHLGVIYSEIPSDVKKKSIWAAVSISSFNQSLSFFTPQTHPYEYAMICNSYGNAFTKYPEAVQSDNFKKALEYYRKALAIRTAEEYPTERALTLMNFLEASWYVGNENEDDERILFEEMTHYAKEIKQLTSEERLLADAERHLSKIETLAENMF</sequence>
<reference evidence="1 2" key="1">
    <citation type="submission" date="2015-07" db="EMBL/GenBank/DDBJ databases">
        <title>The draft genome sequence of Leadbetterella sp. JN14-9.</title>
        <authorList>
            <person name="Liu Y."/>
            <person name="Du J."/>
            <person name="Shao Z."/>
        </authorList>
    </citation>
    <scope>NUCLEOTIDE SEQUENCE [LARGE SCALE GENOMIC DNA]</scope>
    <source>
        <strain evidence="1 2">JN14-9</strain>
    </source>
</reference>
<keyword evidence="2" id="KW-1185">Reference proteome</keyword>
<name>A0A0P7BYY9_9BACT</name>
<dbReference type="AlphaFoldDB" id="A0A0P7BYY9"/>
<gene>
    <name evidence="1" type="ORF">AFM12_03895</name>
</gene>